<comment type="catalytic activity">
    <reaction evidence="1">
        <text>Hydrolysis of (1-&gt;3)-beta-D-glucosidic linkages in (1-&gt;3)-beta-D-glucans.</text>
        <dbReference type="EC" id="3.2.1.39"/>
    </reaction>
</comment>
<dbReference type="GeneID" id="30034401"/>
<dbReference type="GO" id="GO:0071555">
    <property type="term" value="P:cell wall organization"/>
    <property type="evidence" value="ECO:0007669"/>
    <property type="project" value="UniProtKB-KW"/>
</dbReference>
<comment type="subcellular location">
    <subcellularLocation>
        <location evidence="2">Cell membrane</location>
        <topology evidence="2">Single-pass type II membrane protein</topology>
    </subcellularLocation>
</comment>
<dbReference type="Gene3D" id="3.20.20.80">
    <property type="entry name" value="Glycosidases"/>
    <property type="match status" value="2"/>
</dbReference>
<dbReference type="GO" id="GO:0042973">
    <property type="term" value="F:glucan endo-1,3-beta-D-glucosidase activity"/>
    <property type="evidence" value="ECO:0007669"/>
    <property type="project" value="UniProtKB-EC"/>
</dbReference>
<evidence type="ECO:0000256" key="5">
    <source>
        <dbReference type="ARBA" id="ARBA00022475"/>
    </source>
</evidence>
<comment type="similarity">
    <text evidence="3">Belongs to the glycosyl hydrolase 17 family.</text>
</comment>
<evidence type="ECO:0000256" key="3">
    <source>
        <dbReference type="ARBA" id="ARBA00008773"/>
    </source>
</evidence>
<dbReference type="GO" id="GO:0005886">
    <property type="term" value="C:plasma membrane"/>
    <property type="evidence" value="ECO:0007669"/>
    <property type="project" value="UniProtKB-SubCell"/>
</dbReference>
<accession>A0A167F5V8</accession>
<keyword evidence="16" id="KW-1185">Reference proteome</keyword>
<evidence type="ECO:0000256" key="4">
    <source>
        <dbReference type="ARBA" id="ARBA00012780"/>
    </source>
</evidence>
<dbReference type="GO" id="GO:0009277">
    <property type="term" value="C:fungal-type cell wall"/>
    <property type="evidence" value="ECO:0007669"/>
    <property type="project" value="TreeGrafter"/>
</dbReference>
<dbReference type="SUPFAM" id="SSF51445">
    <property type="entry name" value="(Trans)glycosidases"/>
    <property type="match status" value="1"/>
</dbReference>
<evidence type="ECO:0000256" key="10">
    <source>
        <dbReference type="ARBA" id="ARBA00023316"/>
    </source>
</evidence>
<evidence type="ECO:0000256" key="12">
    <source>
        <dbReference type="ARBA" id="ARBA00037649"/>
    </source>
</evidence>
<dbReference type="EC" id="3.2.1.39" evidence="4"/>
<dbReference type="RefSeq" id="XP_018737349.1">
    <property type="nucleotide sequence ID" value="XM_018879431.1"/>
</dbReference>
<dbReference type="EMBL" id="CP014503">
    <property type="protein sequence ID" value="ANB14872.1"/>
    <property type="molecule type" value="Genomic_DNA"/>
</dbReference>
<evidence type="ECO:0000256" key="11">
    <source>
        <dbReference type="ARBA" id="ARBA00023326"/>
    </source>
</evidence>
<evidence type="ECO:0000313" key="16">
    <source>
        <dbReference type="Proteomes" id="UP000189580"/>
    </source>
</evidence>
<evidence type="ECO:0000256" key="13">
    <source>
        <dbReference type="ARBA" id="ARBA00042373"/>
    </source>
</evidence>
<dbReference type="PANTHER" id="PTHR16631">
    <property type="entry name" value="GLUCAN 1,3-BETA-GLUCOSIDASE"/>
    <property type="match status" value="1"/>
</dbReference>
<keyword evidence="5" id="KW-1003">Cell membrane</keyword>
<evidence type="ECO:0000256" key="8">
    <source>
        <dbReference type="ARBA" id="ARBA00023180"/>
    </source>
</evidence>
<dbReference type="Proteomes" id="UP000189580">
    <property type="component" value="Chromosome b"/>
</dbReference>
<evidence type="ECO:0000256" key="14">
    <source>
        <dbReference type="ARBA" id="ARBA00043078"/>
    </source>
</evidence>
<protein>
    <recommendedName>
        <fullName evidence="4">glucan endo-1,3-beta-D-glucosidase</fullName>
        <ecNumber evidence="4">3.2.1.39</ecNumber>
    </recommendedName>
    <alternativeName>
        <fullName evidence="14">Endo-1,3-beta-glucanase btgC</fullName>
    </alternativeName>
    <alternativeName>
        <fullName evidence="13">Laminarinase btgC</fullName>
    </alternativeName>
</protein>
<dbReference type="GO" id="GO:0005576">
    <property type="term" value="C:extracellular region"/>
    <property type="evidence" value="ECO:0007669"/>
    <property type="project" value="TreeGrafter"/>
</dbReference>
<keyword evidence="6" id="KW-0378">Hydrolase</keyword>
<evidence type="ECO:0000256" key="9">
    <source>
        <dbReference type="ARBA" id="ARBA00023277"/>
    </source>
</evidence>
<evidence type="ECO:0000256" key="2">
    <source>
        <dbReference type="ARBA" id="ARBA00004401"/>
    </source>
</evidence>
<sequence length="302" mass="34395">MGRPDLHKVFYGMNYTPRNAQYPECGVTQKDVTLDVALLSQLTDRIRIYGTDCNQGALILNAFQDLGLTNMSLSLGIWIDKSHESSIRQLTEMEHLLSKYPLHYFNSILVGNEVLFRGDLSTGELIRYIDYVQDYLRYINAGHIPVGTSEIGSKWTPELAKHVDIMAANIHPFFGGVHVSISAKWTYDFLLQQVVPHIHPENATSIISEVGWPSGGGHIQGSVAGLSELQSFLDSWICDPLDSTHKDIGWYWFEAIDQPWKERWNTPDSQWETQWGLFNADRELKNITIPTCTLQRRAKEKN</sequence>
<gene>
    <name evidence="15" type="ORF">AWJ20_2485</name>
</gene>
<dbReference type="AlphaFoldDB" id="A0A167F5V8"/>
<dbReference type="PANTHER" id="PTHR16631:SF17">
    <property type="entry name" value="GLUCAN ENDO-1,3-BETA-GLUCOSIDASE BTGC"/>
    <property type="match status" value="1"/>
</dbReference>
<evidence type="ECO:0000313" key="15">
    <source>
        <dbReference type="EMBL" id="ANB14872.1"/>
    </source>
</evidence>
<evidence type="ECO:0000256" key="6">
    <source>
        <dbReference type="ARBA" id="ARBA00022801"/>
    </source>
</evidence>
<evidence type="ECO:0000256" key="7">
    <source>
        <dbReference type="ARBA" id="ARBA00023136"/>
    </source>
</evidence>
<keyword evidence="8" id="KW-0325">Glycoprotein</keyword>
<keyword evidence="9" id="KW-0119">Carbohydrate metabolism</keyword>
<comment type="function">
    <text evidence="12">Glucanases play a role in cell expansion during growth, in cell-cell fusion during mating, and in spore release during sporulation. This enzyme may be involved in beta-glucan degradation. Active on laminarin and lichenan.</text>
</comment>
<dbReference type="OrthoDB" id="68336at2759"/>
<reference evidence="15 16" key="1">
    <citation type="submission" date="2016-02" db="EMBL/GenBank/DDBJ databases">
        <title>Complete genome sequence and transcriptome regulation of the pentose utilising yeast Sugiyamaella lignohabitans.</title>
        <authorList>
            <person name="Bellasio M."/>
            <person name="Peymann A."/>
            <person name="Valli M."/>
            <person name="Sipitzky M."/>
            <person name="Graf A."/>
            <person name="Sauer M."/>
            <person name="Marx H."/>
            <person name="Mattanovich D."/>
        </authorList>
    </citation>
    <scope>NUCLEOTIDE SEQUENCE [LARGE SCALE GENOMIC DNA]</scope>
    <source>
        <strain evidence="15 16">CBS 10342</strain>
    </source>
</reference>
<name>A0A167F5V8_9ASCO</name>
<dbReference type="KEGG" id="slb:AWJ20_2485"/>
<proteinExistence type="inferred from homology"/>
<dbReference type="InterPro" id="IPR050732">
    <property type="entry name" value="Beta-glucan_modifiers"/>
</dbReference>
<organism evidence="15 16">
    <name type="scientific">Sugiyamaella lignohabitans</name>
    <dbReference type="NCBI Taxonomy" id="796027"/>
    <lineage>
        <taxon>Eukaryota</taxon>
        <taxon>Fungi</taxon>
        <taxon>Dikarya</taxon>
        <taxon>Ascomycota</taxon>
        <taxon>Saccharomycotina</taxon>
        <taxon>Dipodascomycetes</taxon>
        <taxon>Dipodascales</taxon>
        <taxon>Trichomonascaceae</taxon>
        <taxon>Sugiyamaella</taxon>
    </lineage>
</organism>
<keyword evidence="11" id="KW-0624">Polysaccharide degradation</keyword>
<keyword evidence="7" id="KW-0472">Membrane</keyword>
<dbReference type="InterPro" id="IPR017853">
    <property type="entry name" value="GH"/>
</dbReference>
<keyword evidence="10" id="KW-0961">Cell wall biogenesis/degradation</keyword>
<dbReference type="GO" id="GO:0009986">
    <property type="term" value="C:cell surface"/>
    <property type="evidence" value="ECO:0007669"/>
    <property type="project" value="TreeGrafter"/>
</dbReference>
<dbReference type="GO" id="GO:0000272">
    <property type="term" value="P:polysaccharide catabolic process"/>
    <property type="evidence" value="ECO:0007669"/>
    <property type="project" value="UniProtKB-KW"/>
</dbReference>
<evidence type="ECO:0000256" key="1">
    <source>
        <dbReference type="ARBA" id="ARBA00000382"/>
    </source>
</evidence>